<evidence type="ECO:0000313" key="9">
    <source>
        <dbReference type="Proteomes" id="UP000186438"/>
    </source>
</evidence>
<dbReference type="STRING" id="53378.BRW65_00890"/>
<sequence length="554" mass="61760">MVSSSAAASNGGQSRADRHADVIVIGAGFAGLYALYRLRGMGLSVAVLEAEDDIGGTWYLNRYPGCRCDVESLAYSYSFSPELEQEWNWSERYATQPEILSYIHHVADRFDLRRDIQLNTRVRSAMWDQDGRCWHVISEQDDRWTAPFLITGVGCISAPKLPDIDGLDSFAGERYHTAEWPREGVDFAEKSVAVIGTGSSGVQVIPIIAEQADQLTVFQRTPVFTIPARNRPYTESELAEMKARYQEYREESRWTTFGTAGHTPTEAALEVDEETRRKTYEAAWRVGRVNELLGAFTDLMVDKAANETAAEFVREKIRTIVKDPDVAASLIPTSYPFGAKRPCMDTNYYETFNRPNVSLVDLRKEPMERVIPDGIRTAKADYKFDTLVLAIGFDTFTGSLLRMDIRGRDGVSLRDHWADGARSYLGLAVAGFPNMFTITGPGSPSVLSNTIVSIEQHVDWISACIGHLRERSIATIEANPDAEDGWVRLVSKFADKTLMTEADSWYLGANVPGKPRVFMAYLAGVGNYRKTCDRVAENNYEGFTLTPTGATVYA</sequence>
<evidence type="ECO:0000256" key="4">
    <source>
        <dbReference type="ARBA" id="ARBA00022827"/>
    </source>
</evidence>
<keyword evidence="5" id="KW-0521">NADP</keyword>
<dbReference type="OrthoDB" id="5168853at2"/>
<dbReference type="EMBL" id="MPNT01000001">
    <property type="protein sequence ID" value="OJZ76343.1"/>
    <property type="molecule type" value="Genomic_DNA"/>
</dbReference>
<evidence type="ECO:0000256" key="3">
    <source>
        <dbReference type="ARBA" id="ARBA00022630"/>
    </source>
</evidence>
<keyword evidence="3" id="KW-0285">Flavoprotein</keyword>
<dbReference type="Proteomes" id="UP000186438">
    <property type="component" value="Unassembled WGS sequence"/>
</dbReference>
<dbReference type="AlphaFoldDB" id="A0A1Q4I325"/>
<evidence type="ECO:0000313" key="8">
    <source>
        <dbReference type="EMBL" id="OJZ76343.1"/>
    </source>
</evidence>
<evidence type="ECO:0000256" key="5">
    <source>
        <dbReference type="ARBA" id="ARBA00022857"/>
    </source>
</evidence>
<comment type="cofactor">
    <cofactor evidence="1">
        <name>FAD</name>
        <dbReference type="ChEBI" id="CHEBI:57692"/>
    </cofactor>
</comment>
<evidence type="ECO:0000256" key="2">
    <source>
        <dbReference type="ARBA" id="ARBA00010139"/>
    </source>
</evidence>
<keyword evidence="6" id="KW-0560">Oxidoreductase</keyword>
<accession>A0A1Q4I325</accession>
<gene>
    <name evidence="8" type="ORF">BRW65_00890</name>
</gene>
<keyword evidence="7 8" id="KW-0503">Monooxygenase</keyword>
<evidence type="ECO:0000256" key="7">
    <source>
        <dbReference type="ARBA" id="ARBA00023033"/>
    </source>
</evidence>
<keyword evidence="9" id="KW-1185">Reference proteome</keyword>
<proteinExistence type="inferred from homology"/>
<protein>
    <submittedName>
        <fullName evidence="8">Cyclohexanone monooxygenase</fullName>
    </submittedName>
</protein>
<dbReference type="PANTHER" id="PTHR43098:SF3">
    <property type="entry name" value="L-ORNITHINE N(5)-MONOOXYGENASE-RELATED"/>
    <property type="match status" value="1"/>
</dbReference>
<evidence type="ECO:0000256" key="1">
    <source>
        <dbReference type="ARBA" id="ARBA00001974"/>
    </source>
</evidence>
<dbReference type="PRINTS" id="PR00411">
    <property type="entry name" value="PNDRDTASEI"/>
</dbReference>
<comment type="caution">
    <text evidence="8">The sequence shown here is derived from an EMBL/GenBank/DDBJ whole genome shotgun (WGS) entry which is preliminary data.</text>
</comment>
<reference evidence="8 9" key="1">
    <citation type="submission" date="2016-11" db="EMBL/GenBank/DDBJ databases">
        <title>Genome sequences of unsequenced Mycobacteria.</title>
        <authorList>
            <person name="Greninger A.L."/>
            <person name="Fang F."/>
            <person name="Jerome K.R."/>
        </authorList>
    </citation>
    <scope>NUCLEOTIDE SEQUENCE [LARGE SCALE GENOMIC DNA]</scope>
    <source>
        <strain evidence="8 9">M11</strain>
    </source>
</reference>
<dbReference type="InterPro" id="IPR036188">
    <property type="entry name" value="FAD/NAD-bd_sf"/>
</dbReference>
<comment type="similarity">
    <text evidence="2">Belongs to the FAD-binding monooxygenase family.</text>
</comment>
<dbReference type="SUPFAM" id="SSF51905">
    <property type="entry name" value="FAD/NAD(P)-binding domain"/>
    <property type="match status" value="2"/>
</dbReference>
<name>A0A1Q4I325_9MYCO</name>
<dbReference type="Pfam" id="PF13738">
    <property type="entry name" value="Pyr_redox_3"/>
    <property type="match status" value="1"/>
</dbReference>
<dbReference type="RefSeq" id="WP_073870909.1">
    <property type="nucleotide sequence ID" value="NZ_MPNT01000001.1"/>
</dbReference>
<dbReference type="GO" id="GO:0016709">
    <property type="term" value="F:oxidoreductase activity, acting on paired donors, with incorporation or reduction of molecular oxygen, NAD(P)H as one donor, and incorporation of one atom of oxygen"/>
    <property type="evidence" value="ECO:0007669"/>
    <property type="project" value="UniProtKB-ARBA"/>
</dbReference>
<dbReference type="PANTHER" id="PTHR43098">
    <property type="entry name" value="L-ORNITHINE N(5)-MONOOXYGENASE-RELATED"/>
    <property type="match status" value="1"/>
</dbReference>
<dbReference type="Gene3D" id="3.50.50.60">
    <property type="entry name" value="FAD/NAD(P)-binding domain"/>
    <property type="match status" value="2"/>
</dbReference>
<organism evidence="8 9">
    <name type="scientific">Mycobacterium paraffinicum</name>
    <dbReference type="NCBI Taxonomy" id="53378"/>
    <lineage>
        <taxon>Bacteria</taxon>
        <taxon>Bacillati</taxon>
        <taxon>Actinomycetota</taxon>
        <taxon>Actinomycetes</taxon>
        <taxon>Mycobacteriales</taxon>
        <taxon>Mycobacteriaceae</taxon>
        <taxon>Mycobacterium</taxon>
    </lineage>
</organism>
<evidence type="ECO:0000256" key="6">
    <source>
        <dbReference type="ARBA" id="ARBA00023002"/>
    </source>
</evidence>
<dbReference type="InterPro" id="IPR050775">
    <property type="entry name" value="FAD-binding_Monooxygenases"/>
</dbReference>
<keyword evidence="4" id="KW-0274">FAD</keyword>